<organism evidence="1 2">
    <name type="scientific">Coleofasciculus chthonoplastes PCC 7420</name>
    <dbReference type="NCBI Taxonomy" id="118168"/>
    <lineage>
        <taxon>Bacteria</taxon>
        <taxon>Bacillati</taxon>
        <taxon>Cyanobacteriota</taxon>
        <taxon>Cyanophyceae</taxon>
        <taxon>Coleofasciculales</taxon>
        <taxon>Coleofasciculaceae</taxon>
        <taxon>Coleofasciculus</taxon>
    </lineage>
</organism>
<dbReference type="HOGENOM" id="CLU_3287875_0_0_3"/>
<accession>B4VTD5</accession>
<dbReference type="STRING" id="118168.MC7420_883"/>
<keyword evidence="2" id="KW-1185">Reference proteome</keyword>
<dbReference type="AlphaFoldDB" id="B4VTD5"/>
<gene>
    <name evidence="1" type="ORF">MC7420_883</name>
</gene>
<reference evidence="1 2" key="1">
    <citation type="submission" date="2008-07" db="EMBL/GenBank/DDBJ databases">
        <authorList>
            <person name="Tandeau de Marsac N."/>
            <person name="Ferriera S."/>
            <person name="Johnson J."/>
            <person name="Kravitz S."/>
            <person name="Beeson K."/>
            <person name="Sutton G."/>
            <person name="Rogers Y.-H."/>
            <person name="Friedman R."/>
            <person name="Frazier M."/>
            <person name="Venter J.C."/>
        </authorList>
    </citation>
    <scope>NUCLEOTIDE SEQUENCE [LARGE SCALE GENOMIC DNA]</scope>
    <source>
        <strain evidence="1 2">PCC 7420</strain>
    </source>
</reference>
<evidence type="ECO:0000313" key="2">
    <source>
        <dbReference type="Proteomes" id="UP000003835"/>
    </source>
</evidence>
<name>B4VTD5_9CYAN</name>
<protein>
    <submittedName>
        <fullName evidence="1">Uncharacterized protein</fullName>
    </submittedName>
</protein>
<sequence length="40" mass="4402">MRSSIPVRSIESCDRANLSCSLPSKGRVRERSDQGIALLI</sequence>
<dbReference type="Proteomes" id="UP000003835">
    <property type="component" value="Unassembled WGS sequence"/>
</dbReference>
<evidence type="ECO:0000313" key="1">
    <source>
        <dbReference type="EMBL" id="EDX75009.1"/>
    </source>
</evidence>
<proteinExistence type="predicted"/>
<dbReference type="EMBL" id="DS989851">
    <property type="protein sequence ID" value="EDX75009.1"/>
    <property type="molecule type" value="Genomic_DNA"/>
</dbReference>